<comment type="caution">
    <text evidence="10">The sequence shown here is derived from an EMBL/GenBank/DDBJ whole genome shotgun (WGS) entry which is preliminary data.</text>
</comment>
<feature type="chain" id="PRO_5046063365" evidence="7">
    <location>
        <begin position="29"/>
        <end position="1085"/>
    </location>
</feature>
<dbReference type="RefSeq" id="WP_189674720.1">
    <property type="nucleotide sequence ID" value="NZ_BNAQ01000001.1"/>
</dbReference>
<comment type="subcellular location">
    <subcellularLocation>
        <location evidence="1 6">Cell outer membrane</location>
    </subcellularLocation>
</comment>
<sequence length="1085" mass="116490">MLKVDMRHGASLAVVAFCGLVAVAPASAQNAPATPDTGRVADDTAQDIVVTGFRASLSNAVNQKRRANQIIDAITAEDIADFPDANLAESIQRLPGVSIDRDNGEGRSITVRGLGGDFQQTRLNGADALSVTGGGNDPSGANRTRGFDFNTFASELFGGVTITKTTSAANDEGSLGAIIDLTTGRPLANKKDRYALGLEGEYRENGKTVNPRLTALVSKHITPTLGILGSIAYQDQRQQIDSYQRSIGQFDYAYRSSQLNGVTPNTYGFARPSNQGTGATFGSDPAAYALITPNTLIPALPSINRQDLHYKRLGATATLQWKPTPHTEVTLDGVFSKYDQDSTIAGITTIGLNRNGTNARAAQTGANGLRAAGTANGYADRVALYPNCTPSAALDCQGTQGSATVLPGYFNSQNPNNLNPFDYYNNPASPGYVATANQTGFYNELIGRPNTKIRAANVNAAGQADYLVLDDVDWRSSTQRVSGTTKFWQGTLNLKQDIGERLHFVGTAGYSRSEYKGTTLLAEFNAIDKDNYVFDGRGSGKMPVFSPGFDVANPQNWTLVKGLSTIRYLTDDIVNSFRVARGSLIWDVNDLFKVQGGLTYKRFSYSSLQGRRNSDIEAINPTLAEAKLAITDLGRSYDFGRGLQVPAGTPTSFYAPDIDKFSNAFGIDCNCINKFGDFRAQADARQANRVTENDLSGYLEFDWDGTLFGKPFRGNAGTRIAKTIVRGTGSVGGAANGVAGVLVTARNEYTDYLPALNAAWEFLPNTLLRLASAKVIARPQLAALTPGTTSVPTGLNATTAPQITVGNPYLNPYRATNYDVALEHYFGRGGLISVGFFMKNLETFPQQIAGEYALQSIYDAATLESIYASITSPTLLAYTQQGGVFAVRQYNDAPGGKIRGVEVNVQSQFFFLPGFLKNFGITANYTHISSKLNYLTSAQLATTRTQTGTAVNVYAQGPFLNTSPDAFNATLYYEDAKFSARVSGAYRTQYVTRFPLASGTCAVGLTTNNGAVCNSPVVSDFGYRASQFNVDAAMSYALTSYARLTLEGRNLTNAASYATEYQADPVAQNYQSTGRVITAGVRFVF</sequence>
<evidence type="ECO:0000256" key="6">
    <source>
        <dbReference type="RuleBase" id="RU003357"/>
    </source>
</evidence>
<dbReference type="Gene3D" id="2.40.170.20">
    <property type="entry name" value="TonB-dependent receptor, beta-barrel domain"/>
    <property type="match status" value="1"/>
</dbReference>
<evidence type="ECO:0000256" key="2">
    <source>
        <dbReference type="ARBA" id="ARBA00022729"/>
    </source>
</evidence>
<dbReference type="SUPFAM" id="SSF56935">
    <property type="entry name" value="Porins"/>
    <property type="match status" value="1"/>
</dbReference>
<gene>
    <name evidence="10" type="ORF">GCM10008023_01630</name>
</gene>
<comment type="similarity">
    <text evidence="6">Belongs to the TonB-dependent receptor family.</text>
</comment>
<dbReference type="InterPro" id="IPR037066">
    <property type="entry name" value="Plug_dom_sf"/>
</dbReference>
<evidence type="ECO:0000256" key="5">
    <source>
        <dbReference type="ARBA" id="ARBA00023237"/>
    </source>
</evidence>
<protein>
    <submittedName>
        <fullName evidence="10">TonB-dependent receptor</fullName>
    </submittedName>
</protein>
<organism evidence="10 11">
    <name type="scientific">Sphingomonas glacialis</name>
    <dbReference type="NCBI Taxonomy" id="658225"/>
    <lineage>
        <taxon>Bacteria</taxon>
        <taxon>Pseudomonadati</taxon>
        <taxon>Pseudomonadota</taxon>
        <taxon>Alphaproteobacteria</taxon>
        <taxon>Sphingomonadales</taxon>
        <taxon>Sphingomonadaceae</taxon>
        <taxon>Sphingomonas</taxon>
    </lineage>
</organism>
<dbReference type="InterPro" id="IPR012910">
    <property type="entry name" value="Plug_dom"/>
</dbReference>
<dbReference type="PANTHER" id="PTHR40980">
    <property type="entry name" value="PLUG DOMAIN-CONTAINING PROTEIN"/>
    <property type="match status" value="1"/>
</dbReference>
<keyword evidence="5" id="KW-0998">Cell outer membrane</keyword>
<evidence type="ECO:0000256" key="3">
    <source>
        <dbReference type="ARBA" id="ARBA00023077"/>
    </source>
</evidence>
<dbReference type="InterPro" id="IPR000531">
    <property type="entry name" value="Beta-barrel_TonB"/>
</dbReference>
<evidence type="ECO:0000259" key="8">
    <source>
        <dbReference type="Pfam" id="PF00593"/>
    </source>
</evidence>
<keyword evidence="11" id="KW-1185">Reference proteome</keyword>
<evidence type="ECO:0000259" key="9">
    <source>
        <dbReference type="Pfam" id="PF07715"/>
    </source>
</evidence>
<dbReference type="InterPro" id="IPR036942">
    <property type="entry name" value="Beta-barrel_TonB_sf"/>
</dbReference>
<feature type="domain" description="TonB-dependent receptor-like beta-barrel" evidence="8">
    <location>
        <begin position="560"/>
        <end position="1051"/>
    </location>
</feature>
<name>A0ABQ3L7K5_9SPHN</name>
<feature type="domain" description="TonB-dependent receptor plug" evidence="9">
    <location>
        <begin position="64"/>
        <end position="177"/>
    </location>
</feature>
<dbReference type="Gene3D" id="2.170.130.10">
    <property type="entry name" value="TonB-dependent receptor, plug domain"/>
    <property type="match status" value="1"/>
</dbReference>
<feature type="signal peptide" evidence="7">
    <location>
        <begin position="1"/>
        <end position="28"/>
    </location>
</feature>
<evidence type="ECO:0000256" key="4">
    <source>
        <dbReference type="ARBA" id="ARBA00023136"/>
    </source>
</evidence>
<keyword evidence="10" id="KW-0675">Receptor</keyword>
<dbReference type="PROSITE" id="PS01156">
    <property type="entry name" value="TONB_DEPENDENT_REC_2"/>
    <property type="match status" value="1"/>
</dbReference>
<keyword evidence="3 6" id="KW-0798">TonB box</keyword>
<reference evidence="11" key="1">
    <citation type="journal article" date="2019" name="Int. J. Syst. Evol. Microbiol.">
        <title>The Global Catalogue of Microorganisms (GCM) 10K type strain sequencing project: providing services to taxonomists for standard genome sequencing and annotation.</title>
        <authorList>
            <consortium name="The Broad Institute Genomics Platform"/>
            <consortium name="The Broad Institute Genome Sequencing Center for Infectious Disease"/>
            <person name="Wu L."/>
            <person name="Ma J."/>
        </authorList>
    </citation>
    <scope>NUCLEOTIDE SEQUENCE [LARGE SCALE GENOMIC DNA]</scope>
    <source>
        <strain evidence="11">CGMCC 1.8957</strain>
    </source>
</reference>
<evidence type="ECO:0000313" key="11">
    <source>
        <dbReference type="Proteomes" id="UP000652430"/>
    </source>
</evidence>
<evidence type="ECO:0000256" key="7">
    <source>
        <dbReference type="SAM" id="SignalP"/>
    </source>
</evidence>
<dbReference type="InterPro" id="IPR010917">
    <property type="entry name" value="TonB_rcpt_CS"/>
</dbReference>
<dbReference type="EMBL" id="BNAQ01000001">
    <property type="protein sequence ID" value="GHH07489.1"/>
    <property type="molecule type" value="Genomic_DNA"/>
</dbReference>
<dbReference type="InterPro" id="IPR010104">
    <property type="entry name" value="TonB_rcpt_bac"/>
</dbReference>
<accession>A0ABQ3L7K5</accession>
<dbReference type="PANTHER" id="PTHR40980:SF3">
    <property type="entry name" value="TONB-DEPENDENT RECEPTOR-LIKE BETA-BARREL DOMAIN-CONTAINING PROTEIN"/>
    <property type="match status" value="1"/>
</dbReference>
<evidence type="ECO:0000256" key="1">
    <source>
        <dbReference type="ARBA" id="ARBA00004442"/>
    </source>
</evidence>
<evidence type="ECO:0000313" key="10">
    <source>
        <dbReference type="EMBL" id="GHH07489.1"/>
    </source>
</evidence>
<keyword evidence="4 6" id="KW-0472">Membrane</keyword>
<proteinExistence type="inferred from homology"/>
<dbReference type="NCBIfam" id="TIGR01782">
    <property type="entry name" value="TonB-Xanth-Caul"/>
    <property type="match status" value="1"/>
</dbReference>
<dbReference type="Pfam" id="PF00593">
    <property type="entry name" value="TonB_dep_Rec_b-barrel"/>
    <property type="match status" value="1"/>
</dbReference>
<dbReference type="Proteomes" id="UP000652430">
    <property type="component" value="Unassembled WGS sequence"/>
</dbReference>
<keyword evidence="2 7" id="KW-0732">Signal</keyword>
<dbReference type="Pfam" id="PF07715">
    <property type="entry name" value="Plug"/>
    <property type="match status" value="1"/>
</dbReference>